<dbReference type="PANTHER" id="PTHR43501:SF1">
    <property type="entry name" value="CYTOSOL NON-SPECIFIC DIPEPTIDASE"/>
    <property type="match status" value="1"/>
</dbReference>
<gene>
    <name evidence="2" type="ORF">V3I05_03465</name>
</gene>
<dbReference type="Gene3D" id="3.40.630.10">
    <property type="entry name" value="Zn peptidases"/>
    <property type="match status" value="2"/>
</dbReference>
<sequence>MNPFATHCLETFHNLCAIPHCSFHTQDMFVYLCTTLKDKGYEVQSDEAKNIYAKKGNPKICLQSHYDMVCVGDSTQHKGVKTIEKDGFLYAQNSSLGADNGIGIACMLTQNASDIELLFTNDEEVGMIGANALSMGISSHLLLNLDSEDLNEIVLGCAGGADIECSINLKPFLQPIKTLLKNYPYIYHITSRGFNGGHSGINIHKNIENAIVEYGFLLFTLNAYIITLNAGEKRNSIPAGLDSIILCDKPLPSSFSTADNAFFDIKPLEHLDSYEMAYHKDAIMPLICGIHSGVYVASAQGTLSSLNLSLLEQDGIDSLRLIMMTRANTQTLLERNIARLQTILPYLNPHCTFKTSGHYSPWEKSISPNHKALELLCDIYKTHNIMPHITQIHAGLECGILKRQILLYSSLSHLDVISIGPTINAPHSCNESLDLAHFDTFCAILNDFIMAYKA</sequence>
<organism evidence="2 3">
    <name type="scientific">Helicobacter mastomyrinus</name>
    <dbReference type="NCBI Taxonomy" id="287948"/>
    <lineage>
        <taxon>Bacteria</taxon>
        <taxon>Pseudomonadati</taxon>
        <taxon>Campylobacterota</taxon>
        <taxon>Epsilonproteobacteria</taxon>
        <taxon>Campylobacterales</taxon>
        <taxon>Helicobacteraceae</taxon>
        <taxon>Helicobacter</taxon>
    </lineage>
</organism>
<reference evidence="2 3" key="1">
    <citation type="submission" date="2024-02" db="EMBL/GenBank/DDBJ databases">
        <title>Genome and pathogenicity analysis of Helicobacter mastomyrinus isolated from mice.</title>
        <authorList>
            <person name="Zhu L."/>
        </authorList>
    </citation>
    <scope>NUCLEOTIDE SEQUENCE [LARGE SCALE GENOMIC DNA]</scope>
    <source>
        <strain evidence="2 3">Hm-17</strain>
    </source>
</reference>
<evidence type="ECO:0000313" key="3">
    <source>
        <dbReference type="Proteomes" id="UP001434737"/>
    </source>
</evidence>
<dbReference type="InterPro" id="IPR001160">
    <property type="entry name" value="Peptidase_M20C"/>
</dbReference>
<dbReference type="PIRSF" id="PIRSF016599">
    <property type="entry name" value="Xaa-His_dipept"/>
    <property type="match status" value="1"/>
</dbReference>
<accession>A0ABZ3F6N7</accession>
<keyword evidence="3" id="KW-1185">Reference proteome</keyword>
<dbReference type="Pfam" id="PF01546">
    <property type="entry name" value="Peptidase_M20"/>
    <property type="match status" value="1"/>
</dbReference>
<dbReference type="Proteomes" id="UP001434737">
    <property type="component" value="Chromosome"/>
</dbReference>
<dbReference type="SUPFAM" id="SSF53187">
    <property type="entry name" value="Zn-dependent exopeptidases"/>
    <property type="match status" value="1"/>
</dbReference>
<evidence type="ECO:0000313" key="2">
    <source>
        <dbReference type="EMBL" id="XAM18751.1"/>
    </source>
</evidence>
<dbReference type="PRINTS" id="PR00934">
    <property type="entry name" value="XHISDIPTASE"/>
</dbReference>
<proteinExistence type="predicted"/>
<dbReference type="EMBL" id="CP145316">
    <property type="protein sequence ID" value="XAM18751.1"/>
    <property type="molecule type" value="Genomic_DNA"/>
</dbReference>
<name>A0ABZ3F6N7_9HELI</name>
<protein>
    <submittedName>
        <fullName evidence="2">M20/M25/M40 family metallo-hydrolase</fullName>
    </submittedName>
</protein>
<dbReference type="RefSeq" id="WP_300448798.1">
    <property type="nucleotide sequence ID" value="NZ_CP145316.1"/>
</dbReference>
<keyword evidence="1" id="KW-0378">Hydrolase</keyword>
<dbReference type="PANTHER" id="PTHR43501">
    <property type="entry name" value="CYTOSOL NON-SPECIFIC DIPEPTIDASE"/>
    <property type="match status" value="1"/>
</dbReference>
<evidence type="ECO:0000256" key="1">
    <source>
        <dbReference type="ARBA" id="ARBA00022801"/>
    </source>
</evidence>
<dbReference type="InterPro" id="IPR002933">
    <property type="entry name" value="Peptidase_M20"/>
</dbReference>